<evidence type="ECO:0000313" key="3">
    <source>
        <dbReference type="Proteomes" id="UP001139028"/>
    </source>
</evidence>
<comment type="caution">
    <text evidence="2">The sequence shown here is derived from an EMBL/GenBank/DDBJ whole genome shotgun (WGS) entry which is preliminary data.</text>
</comment>
<dbReference type="AlphaFoldDB" id="A0A9X2J6U0"/>
<keyword evidence="1" id="KW-1133">Transmembrane helix</keyword>
<keyword evidence="1" id="KW-0812">Transmembrane</keyword>
<dbReference type="EMBL" id="JALBWM010000278">
    <property type="protein sequence ID" value="MCO1337002.1"/>
    <property type="molecule type" value="Genomic_DNA"/>
</dbReference>
<feature type="transmembrane region" description="Helical" evidence="1">
    <location>
        <begin position="131"/>
        <end position="154"/>
    </location>
</feature>
<organism evidence="2 3">
    <name type="scientific">Microbulbifer okhotskensis</name>
    <dbReference type="NCBI Taxonomy" id="2926617"/>
    <lineage>
        <taxon>Bacteria</taxon>
        <taxon>Pseudomonadati</taxon>
        <taxon>Pseudomonadota</taxon>
        <taxon>Gammaproteobacteria</taxon>
        <taxon>Cellvibrionales</taxon>
        <taxon>Microbulbiferaceae</taxon>
        <taxon>Microbulbifer</taxon>
    </lineage>
</organism>
<feature type="transmembrane region" description="Helical" evidence="1">
    <location>
        <begin position="26"/>
        <end position="45"/>
    </location>
</feature>
<dbReference type="Proteomes" id="UP001139028">
    <property type="component" value="Unassembled WGS sequence"/>
</dbReference>
<keyword evidence="3" id="KW-1185">Reference proteome</keyword>
<proteinExistence type="predicted"/>
<keyword evidence="1" id="KW-0472">Membrane</keyword>
<protein>
    <submittedName>
        <fullName evidence="2">Uncharacterized protein</fullName>
    </submittedName>
</protein>
<name>A0A9X2J6U0_9GAMM</name>
<sequence length="199" mass="22910">MRDFVVQKFHHFEESDFIPGESLKEAITIFFAWAVPAFLFVLWVNKFYPEVEFYHAAIGEGIGPNLWNAIGAFGMFSFAVAVMLPQFSTPTLVSRQILSNTYAIGCLTFGLLLGQWFTLLSTDSLIWWQRGLFGITSGFILVVVFLLNLFVWYLSFLLKDDAGKKSVFLRRMEQLYWLFRIPLSLSFAALMIVIFLSER</sequence>
<feature type="transmembrane region" description="Helical" evidence="1">
    <location>
        <begin position="175"/>
        <end position="196"/>
    </location>
</feature>
<gene>
    <name evidence="2" type="ORF">MO867_22010</name>
</gene>
<feature type="transmembrane region" description="Helical" evidence="1">
    <location>
        <begin position="65"/>
        <end position="85"/>
    </location>
</feature>
<dbReference type="RefSeq" id="WP_252473158.1">
    <property type="nucleotide sequence ID" value="NZ_JALBWM010000278.1"/>
</dbReference>
<evidence type="ECO:0000256" key="1">
    <source>
        <dbReference type="SAM" id="Phobius"/>
    </source>
</evidence>
<evidence type="ECO:0000313" key="2">
    <source>
        <dbReference type="EMBL" id="MCO1337002.1"/>
    </source>
</evidence>
<feature type="transmembrane region" description="Helical" evidence="1">
    <location>
        <begin position="97"/>
        <end position="119"/>
    </location>
</feature>
<accession>A0A9X2J6U0</accession>
<reference evidence="2" key="1">
    <citation type="journal article" date="2022" name="Arch. Microbiol.">
        <title>Microbulbifer okhotskensis sp. nov., isolated from a deep bottom sediment of the Okhotsk Sea.</title>
        <authorList>
            <person name="Romanenko L."/>
            <person name="Kurilenko V."/>
            <person name="Otstavnykh N."/>
            <person name="Velansky P."/>
            <person name="Isaeva M."/>
            <person name="Mikhailov V."/>
        </authorList>
    </citation>
    <scope>NUCLEOTIDE SEQUENCE</scope>
    <source>
        <strain evidence="2">OS29</strain>
    </source>
</reference>